<evidence type="ECO:0000256" key="1">
    <source>
        <dbReference type="SAM" id="SignalP"/>
    </source>
</evidence>
<evidence type="ECO:0008006" key="4">
    <source>
        <dbReference type="Google" id="ProtNLM"/>
    </source>
</evidence>
<accession>A0ABS2DLN8</accession>
<keyword evidence="3" id="KW-1185">Reference proteome</keyword>
<dbReference type="PROSITE" id="PS51257">
    <property type="entry name" value="PROKAR_LIPOPROTEIN"/>
    <property type="match status" value="1"/>
</dbReference>
<reference evidence="2 3" key="1">
    <citation type="submission" date="2021-02" db="EMBL/GenBank/DDBJ databases">
        <title>Bacillus sp. RD4P76, an endophyte from a halophyte.</title>
        <authorList>
            <person name="Sun J.-Q."/>
        </authorList>
    </citation>
    <scope>NUCLEOTIDE SEQUENCE [LARGE SCALE GENOMIC DNA]</scope>
    <source>
        <strain evidence="2 3">RD4P76</strain>
    </source>
</reference>
<proteinExistence type="predicted"/>
<dbReference type="Proteomes" id="UP001518925">
    <property type="component" value="Unassembled WGS sequence"/>
</dbReference>
<sequence length="184" mass="20545">MKKLTYILIALLLTILTACSSTASKDGAEKKEKEQTVELTLPADLLQGQDLDSMITEAKTAGVTEATKNEDGSLTYIMTQATQEKLMIDFETSIVDSIKETTTSGEYPTIKEITHNDSFTEFTFVVNQEAFEQSFDAFASIPYTVAGTMYQLYSGTNYEDTQVTLLYKDQATEEVFNEVVYPRD</sequence>
<feature type="chain" id="PRO_5045323032" description="Antigen I/II N-terminal domain-containing protein" evidence="1">
    <location>
        <begin position="24"/>
        <end position="184"/>
    </location>
</feature>
<dbReference type="EMBL" id="JAFELM010000036">
    <property type="protein sequence ID" value="MBM6618975.1"/>
    <property type="molecule type" value="Genomic_DNA"/>
</dbReference>
<comment type="caution">
    <text evidence="2">The sequence shown here is derived from an EMBL/GenBank/DDBJ whole genome shotgun (WGS) entry which is preliminary data.</text>
</comment>
<keyword evidence="1" id="KW-0732">Signal</keyword>
<dbReference type="RefSeq" id="WP_204204321.1">
    <property type="nucleotide sequence ID" value="NZ_JAFELM010000036.1"/>
</dbReference>
<gene>
    <name evidence="2" type="ORF">JR050_14995</name>
</gene>
<name>A0ABS2DLN8_9BACI</name>
<protein>
    <recommendedName>
        <fullName evidence="4">Antigen I/II N-terminal domain-containing protein</fullName>
    </recommendedName>
</protein>
<evidence type="ECO:0000313" key="2">
    <source>
        <dbReference type="EMBL" id="MBM6618975.1"/>
    </source>
</evidence>
<feature type="signal peptide" evidence="1">
    <location>
        <begin position="1"/>
        <end position="23"/>
    </location>
</feature>
<organism evidence="2 3">
    <name type="scientific">Bacillus suaedaesalsae</name>
    <dbReference type="NCBI Taxonomy" id="2810349"/>
    <lineage>
        <taxon>Bacteria</taxon>
        <taxon>Bacillati</taxon>
        <taxon>Bacillota</taxon>
        <taxon>Bacilli</taxon>
        <taxon>Bacillales</taxon>
        <taxon>Bacillaceae</taxon>
        <taxon>Bacillus</taxon>
    </lineage>
</organism>
<evidence type="ECO:0000313" key="3">
    <source>
        <dbReference type="Proteomes" id="UP001518925"/>
    </source>
</evidence>